<dbReference type="EMBL" id="JARFPK010000029">
    <property type="protein sequence ID" value="MDF0591159.1"/>
    <property type="molecule type" value="Genomic_DNA"/>
</dbReference>
<reference evidence="2 3" key="1">
    <citation type="submission" date="2023-03" db="EMBL/GenBank/DDBJ databases">
        <title>WGS of Methanotrichaceae archaeon Mx.</title>
        <authorList>
            <person name="Sorokin D.Y."/>
            <person name="Merkel A.Y."/>
        </authorList>
    </citation>
    <scope>NUCLEOTIDE SEQUENCE [LARGE SCALE GENOMIC DNA]</scope>
    <source>
        <strain evidence="2 3">Mx</strain>
    </source>
</reference>
<sequence>MPDISKYPPRVERTTSSYIEIFSSPEKAGTATDGWLTEVAKDFNNARIRIDGREVSVRLRDMPSGLGADYIISGKHRPDAYTPSNELWGEMIISRGVEAELVEERLAGNVAGILLTRSKKDELVNKYGVVDTRTIVEAVAKDELAMGYTNPFASSTGLNFLISALYALDGSNLLSKEAAAGFESFQAHIPLVAYTTLQMRDSARSGLLEGFVLEYQTYLNTPDIRHYDFTPFGVRHDNPVYAIGDLSPEKRKILDEFIRFAKQDKYQAQATRYGFNGFDEYRSEAWPVRGDLIVSAQRLYKDRKNVGRPICAVFVADVSGSMMGAPLYNLKRSLREGQYYIGNENMIGLVSYSKDVNIHLPIARFDLGQRRLFVGAVDGLQAGGSTATYDAIAVAMQMLVDQKAAGPDKDPNLRPIIFVLTDGETNRGHSLKDIRHIVEELGIPIYTIGYNADIKALKAISEINEAASINADTEDVVYKLSQLFYAEL</sequence>
<dbReference type="CDD" id="cd00198">
    <property type="entry name" value="vWFA"/>
    <property type="match status" value="1"/>
</dbReference>
<dbReference type="PANTHER" id="PTHR10579">
    <property type="entry name" value="CALCIUM-ACTIVATED CHLORIDE CHANNEL REGULATOR"/>
    <property type="match status" value="1"/>
</dbReference>
<evidence type="ECO:0000313" key="2">
    <source>
        <dbReference type="EMBL" id="MDF0591159.1"/>
    </source>
</evidence>
<dbReference type="Proteomes" id="UP001220010">
    <property type="component" value="Unassembled WGS sequence"/>
</dbReference>
<evidence type="ECO:0000259" key="1">
    <source>
        <dbReference type="PROSITE" id="PS50234"/>
    </source>
</evidence>
<proteinExistence type="predicted"/>
<dbReference type="InterPro" id="IPR036465">
    <property type="entry name" value="vWFA_dom_sf"/>
</dbReference>
<feature type="domain" description="VWFA" evidence="1">
    <location>
        <begin position="311"/>
        <end position="488"/>
    </location>
</feature>
<dbReference type="SUPFAM" id="SSF53850">
    <property type="entry name" value="Periplasmic binding protein-like II"/>
    <property type="match status" value="1"/>
</dbReference>
<protein>
    <submittedName>
        <fullName evidence="2">VWA domain-containing protein</fullName>
    </submittedName>
</protein>
<dbReference type="Gene3D" id="3.40.50.410">
    <property type="entry name" value="von Willebrand factor, type A domain"/>
    <property type="match status" value="1"/>
</dbReference>
<comment type="caution">
    <text evidence="2">The sequence shown here is derived from an EMBL/GenBank/DDBJ whole genome shotgun (WGS) entry which is preliminary data.</text>
</comment>
<dbReference type="Pfam" id="PF00092">
    <property type="entry name" value="VWA"/>
    <property type="match status" value="1"/>
</dbReference>
<evidence type="ECO:0000313" key="3">
    <source>
        <dbReference type="Proteomes" id="UP001220010"/>
    </source>
</evidence>
<dbReference type="InterPro" id="IPR051266">
    <property type="entry name" value="CLCR"/>
</dbReference>
<keyword evidence="3" id="KW-1185">Reference proteome</keyword>
<dbReference type="InterPro" id="IPR002035">
    <property type="entry name" value="VWF_A"/>
</dbReference>
<gene>
    <name evidence="2" type="ORF">P0O15_08260</name>
</gene>
<dbReference type="PANTHER" id="PTHR10579:SF43">
    <property type="entry name" value="ZINC FINGER (C3HC4-TYPE RING FINGER) FAMILY PROTEIN"/>
    <property type="match status" value="1"/>
</dbReference>
<dbReference type="SUPFAM" id="SSF53300">
    <property type="entry name" value="vWA-like"/>
    <property type="match status" value="1"/>
</dbReference>
<organism evidence="2 3">
    <name type="scientific">Candidatus Methanocrinis natronophilus</name>
    <dbReference type="NCBI Taxonomy" id="3033396"/>
    <lineage>
        <taxon>Archaea</taxon>
        <taxon>Methanobacteriati</taxon>
        <taxon>Methanobacteriota</taxon>
        <taxon>Stenosarchaea group</taxon>
        <taxon>Methanomicrobia</taxon>
        <taxon>Methanotrichales</taxon>
        <taxon>Methanotrichaceae</taxon>
        <taxon>Methanocrinis</taxon>
    </lineage>
</organism>
<dbReference type="Pfam" id="PF13531">
    <property type="entry name" value="SBP_bac_11"/>
    <property type="match status" value="1"/>
</dbReference>
<name>A0ABT5X8Y2_9EURY</name>
<dbReference type="SMART" id="SM00327">
    <property type="entry name" value="VWA"/>
    <property type="match status" value="1"/>
</dbReference>
<dbReference type="PROSITE" id="PS50234">
    <property type="entry name" value="VWFA"/>
    <property type="match status" value="1"/>
</dbReference>
<accession>A0ABT5X8Y2</accession>